<name>A0A167ANN6_COLIC</name>
<comment type="caution">
    <text evidence="1">The sequence shown here is derived from an EMBL/GenBank/DDBJ whole genome shotgun (WGS) entry which is preliminary data.</text>
</comment>
<protein>
    <submittedName>
        <fullName evidence="1">Uncharacterized protein</fullName>
    </submittedName>
</protein>
<sequence>LVSWPPTRGWIFDPSVLVGSLTRHGTVEKGFKATQCNPAIATNKPLPKRFCQDHLRSGPENCSDGYGEGGIRKGASHQGIPRASLCFKDKGGCLSFVFAVDEKCLQLVLGRFFGDGIVQQWMRLRINFVVQFLGVVQGTNMREESTLSSRATRTTNKAKPAGIYVVLNAKPQVKIFGLSSRCSLCLGLSWYEV</sequence>
<organism evidence="1 2">
    <name type="scientific">Colletotrichum incanum</name>
    <name type="common">Soybean anthracnose fungus</name>
    <dbReference type="NCBI Taxonomy" id="1573173"/>
    <lineage>
        <taxon>Eukaryota</taxon>
        <taxon>Fungi</taxon>
        <taxon>Dikarya</taxon>
        <taxon>Ascomycota</taxon>
        <taxon>Pezizomycotina</taxon>
        <taxon>Sordariomycetes</taxon>
        <taxon>Hypocreomycetidae</taxon>
        <taxon>Glomerellales</taxon>
        <taxon>Glomerellaceae</taxon>
        <taxon>Colletotrichum</taxon>
        <taxon>Colletotrichum spaethianum species complex</taxon>
    </lineage>
</organism>
<dbReference type="AlphaFoldDB" id="A0A167ANN6"/>
<proteinExistence type="predicted"/>
<feature type="non-terminal residue" evidence="1">
    <location>
        <position position="1"/>
    </location>
</feature>
<dbReference type="Proteomes" id="UP000076584">
    <property type="component" value="Unassembled WGS sequence"/>
</dbReference>
<evidence type="ECO:0000313" key="1">
    <source>
        <dbReference type="EMBL" id="KZL80343.1"/>
    </source>
</evidence>
<gene>
    <name evidence="1" type="ORF">CI238_10011</name>
</gene>
<accession>A0A167ANN6</accession>
<keyword evidence="2" id="KW-1185">Reference proteome</keyword>
<reference evidence="1 2" key="1">
    <citation type="submission" date="2015-06" db="EMBL/GenBank/DDBJ databases">
        <title>Survival trade-offs in plant roots during colonization by closely related pathogenic and mutualistic fungi.</title>
        <authorList>
            <person name="Hacquard S."/>
            <person name="Kracher B."/>
            <person name="Hiruma K."/>
            <person name="Weinman A."/>
            <person name="Muench P."/>
            <person name="Garrido Oter R."/>
            <person name="Ver Loren van Themaat E."/>
            <person name="Dallerey J.-F."/>
            <person name="Damm U."/>
            <person name="Henrissat B."/>
            <person name="Lespinet O."/>
            <person name="Thon M."/>
            <person name="Kemen E."/>
            <person name="McHardy A.C."/>
            <person name="Schulze-Lefert P."/>
            <person name="O'Connell R.J."/>
        </authorList>
    </citation>
    <scope>NUCLEOTIDE SEQUENCE [LARGE SCALE GENOMIC DNA]</scope>
    <source>
        <strain evidence="1 2">MAFF 238704</strain>
    </source>
</reference>
<dbReference type="EMBL" id="LFIW01001914">
    <property type="protein sequence ID" value="KZL80343.1"/>
    <property type="molecule type" value="Genomic_DNA"/>
</dbReference>
<evidence type="ECO:0000313" key="2">
    <source>
        <dbReference type="Proteomes" id="UP000076584"/>
    </source>
</evidence>